<reference evidence="7" key="1">
    <citation type="submission" date="2016-10" db="EMBL/GenBank/DDBJ databases">
        <authorList>
            <person name="Benchimol M."/>
            <person name="Almeida L.G."/>
            <person name="Vasconcelos A.T."/>
            <person name="Perreira-Neves A."/>
            <person name="Rosa I.A."/>
            <person name="Tasca T."/>
            <person name="Bogo M.R."/>
            <person name="de Souza W."/>
        </authorList>
    </citation>
    <scope>NUCLEOTIDE SEQUENCE [LARGE SCALE GENOMIC DNA]</scope>
    <source>
        <strain evidence="7">K</strain>
    </source>
</reference>
<keyword evidence="8" id="KW-1185">Reference proteome</keyword>
<evidence type="ECO:0000256" key="5">
    <source>
        <dbReference type="ARBA" id="ARBA00022912"/>
    </source>
</evidence>
<evidence type="ECO:0000256" key="2">
    <source>
        <dbReference type="ARBA" id="ARBA00013064"/>
    </source>
</evidence>
<dbReference type="AlphaFoldDB" id="A0A1J4K008"/>
<dbReference type="Pfam" id="PF03162">
    <property type="entry name" value="Y_phosphatase2"/>
    <property type="match status" value="1"/>
</dbReference>
<evidence type="ECO:0000256" key="4">
    <source>
        <dbReference type="ARBA" id="ARBA00022801"/>
    </source>
</evidence>
<gene>
    <name evidence="7" type="ORF">TRFO_28426</name>
</gene>
<dbReference type="EC" id="3.1.3.48" evidence="2"/>
<sequence length="175" mass="20040">MNFSFLQTLQLKTVVYLSADEPTQIFSEFLAEQGIELIQITGGEANVYGQRISEQLVLDAFHVMLNPDRYPVIVMCNLGRHRTGTVIACLRRLQLWSLSSIVDEFRRYTGQKQSSLHEQFIELFDVELVELPKDASKLPFKIRSKQITGAHQTQSNTSDQGSKRHINFIFGPRTH</sequence>
<comment type="subcellular location">
    <subcellularLocation>
        <location evidence="1">Cytoplasm</location>
    </subcellularLocation>
</comment>
<keyword evidence="4" id="KW-0378">Hydrolase</keyword>
<dbReference type="GeneID" id="94840879"/>
<protein>
    <recommendedName>
        <fullName evidence="2">protein-tyrosine-phosphatase</fullName>
        <ecNumber evidence="2">3.1.3.48</ecNumber>
    </recommendedName>
</protein>
<dbReference type="GO" id="GO:0005737">
    <property type="term" value="C:cytoplasm"/>
    <property type="evidence" value="ECO:0007669"/>
    <property type="project" value="UniProtKB-SubCell"/>
</dbReference>
<dbReference type="FunFam" id="3.90.190.10:FF:000035">
    <property type="entry name" value="Tyrosine phosphatase, putative"/>
    <property type="match status" value="1"/>
</dbReference>
<keyword evidence="5" id="KW-0904">Protein phosphatase</keyword>
<feature type="compositionally biased region" description="Polar residues" evidence="6">
    <location>
        <begin position="149"/>
        <end position="160"/>
    </location>
</feature>
<proteinExistence type="predicted"/>
<dbReference type="RefSeq" id="XP_068357208.1">
    <property type="nucleotide sequence ID" value="XM_068506175.1"/>
</dbReference>
<dbReference type="VEuPathDB" id="TrichDB:TRFO_28426"/>
<feature type="region of interest" description="Disordered" evidence="6">
    <location>
        <begin position="149"/>
        <end position="175"/>
    </location>
</feature>
<evidence type="ECO:0000256" key="3">
    <source>
        <dbReference type="ARBA" id="ARBA00022490"/>
    </source>
</evidence>
<dbReference type="Proteomes" id="UP000179807">
    <property type="component" value="Unassembled WGS sequence"/>
</dbReference>
<dbReference type="SUPFAM" id="SSF52799">
    <property type="entry name" value="(Phosphotyrosine protein) phosphatases II"/>
    <property type="match status" value="1"/>
</dbReference>
<comment type="caution">
    <text evidence="7">The sequence shown here is derived from an EMBL/GenBank/DDBJ whole genome shotgun (WGS) entry which is preliminary data.</text>
</comment>
<keyword evidence="3" id="KW-0963">Cytoplasm</keyword>
<accession>A0A1J4K008</accession>
<name>A0A1J4K008_9EUKA</name>
<dbReference type="InterPro" id="IPR029021">
    <property type="entry name" value="Prot-tyrosine_phosphatase-like"/>
</dbReference>
<dbReference type="PANTHER" id="PTHR31126:SF8">
    <property type="entry name" value="TYROSINE-PROTEIN PHOSPHATASE OCA1-RELATED"/>
    <property type="match status" value="1"/>
</dbReference>
<evidence type="ECO:0000256" key="1">
    <source>
        <dbReference type="ARBA" id="ARBA00004496"/>
    </source>
</evidence>
<dbReference type="Gene3D" id="3.90.190.10">
    <property type="entry name" value="Protein tyrosine phosphatase superfamily"/>
    <property type="match status" value="1"/>
</dbReference>
<dbReference type="PANTHER" id="PTHR31126">
    <property type="entry name" value="TYROSINE-PROTEIN PHOSPHATASE"/>
    <property type="match status" value="1"/>
</dbReference>
<dbReference type="EMBL" id="MLAK01000805">
    <property type="protein sequence ID" value="OHT04072.1"/>
    <property type="molecule type" value="Genomic_DNA"/>
</dbReference>
<evidence type="ECO:0000313" key="8">
    <source>
        <dbReference type="Proteomes" id="UP000179807"/>
    </source>
</evidence>
<organism evidence="7 8">
    <name type="scientific">Tritrichomonas foetus</name>
    <dbReference type="NCBI Taxonomy" id="1144522"/>
    <lineage>
        <taxon>Eukaryota</taxon>
        <taxon>Metamonada</taxon>
        <taxon>Parabasalia</taxon>
        <taxon>Tritrichomonadida</taxon>
        <taxon>Tritrichomonadidae</taxon>
        <taxon>Tritrichomonas</taxon>
    </lineage>
</organism>
<dbReference type="InterPro" id="IPR004861">
    <property type="entry name" value="Siw14-like"/>
</dbReference>
<dbReference type="GO" id="GO:0004725">
    <property type="term" value="F:protein tyrosine phosphatase activity"/>
    <property type="evidence" value="ECO:0007669"/>
    <property type="project" value="UniProtKB-EC"/>
</dbReference>
<evidence type="ECO:0000313" key="7">
    <source>
        <dbReference type="EMBL" id="OHT04072.1"/>
    </source>
</evidence>
<evidence type="ECO:0000256" key="6">
    <source>
        <dbReference type="SAM" id="MobiDB-lite"/>
    </source>
</evidence>
<dbReference type="OrthoDB" id="6375174at2759"/>